<comment type="caution">
    <text evidence="2">The sequence shown here is derived from an EMBL/GenBank/DDBJ whole genome shotgun (WGS) entry which is preliminary data.</text>
</comment>
<dbReference type="GO" id="GO:0120147">
    <property type="term" value="F:formylglycine-generating oxidase activity"/>
    <property type="evidence" value="ECO:0007669"/>
    <property type="project" value="TreeGrafter"/>
</dbReference>
<dbReference type="InterPro" id="IPR051043">
    <property type="entry name" value="Sulfatase_Mod_Factor_Kinase"/>
</dbReference>
<evidence type="ECO:0000259" key="1">
    <source>
        <dbReference type="Pfam" id="PF03781"/>
    </source>
</evidence>
<evidence type="ECO:0000313" key="2">
    <source>
        <dbReference type="EMBL" id="MEE3717290.1"/>
    </source>
</evidence>
<dbReference type="RefSeq" id="WP_330483719.1">
    <property type="nucleotide sequence ID" value="NZ_JAZBJZ010000038.1"/>
</dbReference>
<dbReference type="PANTHER" id="PTHR23150">
    <property type="entry name" value="SULFATASE MODIFYING FACTOR 1, 2"/>
    <property type="match status" value="1"/>
</dbReference>
<dbReference type="Proteomes" id="UP001333818">
    <property type="component" value="Unassembled WGS sequence"/>
</dbReference>
<organism evidence="2 3">
    <name type="scientific">Tumidithrix elongata BACA0141</name>
    <dbReference type="NCBI Taxonomy" id="2716417"/>
    <lineage>
        <taxon>Bacteria</taxon>
        <taxon>Bacillati</taxon>
        <taxon>Cyanobacteriota</taxon>
        <taxon>Cyanophyceae</taxon>
        <taxon>Pseudanabaenales</taxon>
        <taxon>Pseudanabaenaceae</taxon>
        <taxon>Tumidithrix</taxon>
        <taxon>Tumidithrix elongata</taxon>
    </lineage>
</organism>
<name>A0AAW9PSH7_9CYAN</name>
<proteinExistence type="predicted"/>
<dbReference type="Pfam" id="PF03781">
    <property type="entry name" value="FGE-sulfatase"/>
    <property type="match status" value="1"/>
</dbReference>
<dbReference type="InterPro" id="IPR005532">
    <property type="entry name" value="SUMF_dom"/>
</dbReference>
<dbReference type="PANTHER" id="PTHR23150:SF19">
    <property type="entry name" value="FORMYLGLYCINE-GENERATING ENZYME"/>
    <property type="match status" value="1"/>
</dbReference>
<dbReference type="EMBL" id="JAZBJZ010000038">
    <property type="protein sequence ID" value="MEE3717290.1"/>
    <property type="molecule type" value="Genomic_DNA"/>
</dbReference>
<dbReference type="SUPFAM" id="SSF56436">
    <property type="entry name" value="C-type lectin-like"/>
    <property type="match status" value="1"/>
</dbReference>
<dbReference type="InterPro" id="IPR016187">
    <property type="entry name" value="CTDL_fold"/>
</dbReference>
<evidence type="ECO:0000313" key="3">
    <source>
        <dbReference type="Proteomes" id="UP001333818"/>
    </source>
</evidence>
<reference evidence="2" key="1">
    <citation type="submission" date="2024-01" db="EMBL/GenBank/DDBJ databases">
        <title>Bank of Algae and Cyanobacteria of the Azores (BACA) strain genomes.</title>
        <authorList>
            <person name="Luz R."/>
            <person name="Cordeiro R."/>
            <person name="Fonseca A."/>
            <person name="Goncalves V."/>
        </authorList>
    </citation>
    <scope>NUCLEOTIDE SEQUENCE</scope>
    <source>
        <strain evidence="2">BACA0141</strain>
    </source>
</reference>
<gene>
    <name evidence="2" type="ORF">V2H45_11070</name>
</gene>
<dbReference type="AlphaFoldDB" id="A0AAW9PSH7"/>
<accession>A0AAW9PSH7</accession>
<dbReference type="InterPro" id="IPR042095">
    <property type="entry name" value="SUMF_sf"/>
</dbReference>
<dbReference type="Gene3D" id="3.90.1580.10">
    <property type="entry name" value="paralog of FGE (formylglycine-generating enzyme)"/>
    <property type="match status" value="1"/>
</dbReference>
<keyword evidence="3" id="KW-1185">Reference proteome</keyword>
<protein>
    <submittedName>
        <fullName evidence="2">Formylglycine-generating enzyme family protein</fullName>
    </submittedName>
</protein>
<feature type="domain" description="Sulfatase-modifying factor enzyme-like" evidence="1">
    <location>
        <begin position="30"/>
        <end position="290"/>
    </location>
</feature>
<sequence>MNASKVPIITRRRGIAQYFIETLPNEVTLEMVSIPAGSFVMGAPESEEGSSDDERPQHEVTVSAFFFGKFQVTQAQWRAVATLPKVKQDLKSDPSRFKGENRPVEQISWYDAEEFCARLSEYTKREYRLPSEAEWEYGCRGMTSPPAPLLLGEGSKKIYPPFHFGETITPEHVNYNGEYPYGDAPKGLNRAETTDVGSFSANAFGLYDMHGNVWEWCGDDWHKNYEGAPTDGSIWLAENEQKDIKNNEGREIRKLLRGGSWILLARNCRSAYRNPYVARNLNHGNGFRVVCPLR</sequence>